<keyword evidence="8" id="KW-1185">Reference proteome</keyword>
<dbReference type="HOGENOM" id="CLU_010929_0_0_10"/>
<dbReference type="Proteomes" id="UP000027442">
    <property type="component" value="Unassembled WGS sequence"/>
</dbReference>
<dbReference type="eggNOG" id="COG0729">
    <property type="taxonomic scope" value="Bacteria"/>
</dbReference>
<dbReference type="RefSeq" id="WP_018967457.1">
    <property type="nucleotide sequence ID" value="NZ_KB899214.1"/>
</dbReference>
<comment type="caution">
    <text evidence="7">The sequence shown here is derived from an EMBL/GenBank/DDBJ whole genome shotgun (WGS) entry which is preliminary data.</text>
</comment>
<organism evidence="7 8">
    <name type="scientific">Hoylesella loescheii DSM 19665 = JCM 12249 = ATCC 15930</name>
    <dbReference type="NCBI Taxonomy" id="1122985"/>
    <lineage>
        <taxon>Bacteria</taxon>
        <taxon>Pseudomonadati</taxon>
        <taxon>Bacteroidota</taxon>
        <taxon>Bacteroidia</taxon>
        <taxon>Bacteroidales</taxon>
        <taxon>Prevotellaceae</taxon>
        <taxon>Hoylesella</taxon>
    </lineage>
</organism>
<dbReference type="InterPro" id="IPR000184">
    <property type="entry name" value="Bac_surfAg_D15"/>
</dbReference>
<keyword evidence="5" id="KW-0998">Cell outer membrane</keyword>
<accession>A0A069QGG5</accession>
<gene>
    <name evidence="7" type="ORF">HMPREF1991_02171</name>
</gene>
<evidence type="ECO:0000256" key="5">
    <source>
        <dbReference type="ARBA" id="ARBA00023237"/>
    </source>
</evidence>
<comment type="subcellular location">
    <subcellularLocation>
        <location evidence="1">Membrane</location>
    </subcellularLocation>
</comment>
<evidence type="ECO:0000256" key="3">
    <source>
        <dbReference type="ARBA" id="ARBA00022729"/>
    </source>
</evidence>
<name>A0A069QGG5_HOYLO</name>
<dbReference type="PANTHER" id="PTHR12815:SF47">
    <property type="entry name" value="TRANSLOCATION AND ASSEMBLY MODULE SUBUNIT TAMA"/>
    <property type="match status" value="1"/>
</dbReference>
<reference evidence="7 8" key="1">
    <citation type="submission" date="2013-08" db="EMBL/GenBank/DDBJ databases">
        <authorList>
            <person name="Weinstock G."/>
            <person name="Sodergren E."/>
            <person name="Wylie T."/>
            <person name="Fulton L."/>
            <person name="Fulton R."/>
            <person name="Fronick C."/>
            <person name="O'Laughlin M."/>
            <person name="Godfrey J."/>
            <person name="Miner T."/>
            <person name="Herter B."/>
            <person name="Appelbaum E."/>
            <person name="Cordes M."/>
            <person name="Lek S."/>
            <person name="Wollam A."/>
            <person name="Pepin K.H."/>
            <person name="Palsikar V.B."/>
            <person name="Mitreva M."/>
            <person name="Wilson R.K."/>
        </authorList>
    </citation>
    <scope>NUCLEOTIDE SEQUENCE [LARGE SCALE GENOMIC DNA]</scope>
    <source>
        <strain evidence="7 8">ATCC 15930</strain>
    </source>
</reference>
<dbReference type="AlphaFoldDB" id="A0A069QGG5"/>
<keyword evidence="4" id="KW-0472">Membrane</keyword>
<dbReference type="EMBL" id="JNGW01000095">
    <property type="protein sequence ID" value="KDR51757.1"/>
    <property type="molecule type" value="Genomic_DNA"/>
</dbReference>
<evidence type="ECO:0000256" key="2">
    <source>
        <dbReference type="ARBA" id="ARBA00022692"/>
    </source>
</evidence>
<keyword evidence="2" id="KW-0812">Transmembrane</keyword>
<sequence length="768" mass="87030">MANNPKHVFLALLACATTLVVTSCSTTKGVPEGDQLYTGLKKIKYENYEDNSHFTSTQEELEAALACEPNGAFLGSSYYRTPFPISLWIWNAFSGSTSGAGKWISKTFGKPPVLMSWVNPALRASVGQNTLKNHGYFQGRVKYEVFTQKNPKKAKIGYSVNVGPLYTLDSVAYLNFPPEITELIASRASISKLQKGSAFSVSSLDTERNRISNLLRDNGYYYYQPGYSSFLADTIQVPQKVQLKMLPTATMPETAKRRWYVGKIDFYLRKQMGETLTDSVKRKRLTVYYNGKRSPIRSRILLRNIQVHPGRMYRYRDENLTSTKLMDMGLFSMTDFKFTPRDTTSQADTLDLSITGLLEKPYDFYVETNYTGKTNGRMGPALIVGFTKRNAFRGAEKLDLNVFGSYEWQTGHSATGSAAQTQSYEYGASASLEFPRLFTPFWQSRRFYNTPSSLIKVSSSVISRGSYFKRHIVSGELTYNVQTSERSMHQFSPISLQYNYMTSHTATFDSILNANPYLKVTMKDVFIPKMRYSYIYNSPSRYRHPIWWQTTLSEASNILSLAYMAAGKKWNEKDKTMFKNPFAHFFKLETEWRKIWKLNPHSQLVAHVSAGAIWSYGNATEAPYSEQFYVGGANSIRAFTARSIGPGGYYPTASTNSYLDQTGDIKLLFNLEYRPRLIGSLYGAIYLDAGNVWAMHSSTERPNSTFKAKSLVQDMALGTGIGLRYDLDFFVIRVDWGIGIHVPYKSGFYNMGSFKNSQSLHLAIGYPF</sequence>
<dbReference type="InterPro" id="IPR039910">
    <property type="entry name" value="D15-like"/>
</dbReference>
<evidence type="ECO:0000313" key="8">
    <source>
        <dbReference type="Proteomes" id="UP000027442"/>
    </source>
</evidence>
<evidence type="ECO:0000313" key="7">
    <source>
        <dbReference type="EMBL" id="KDR51757.1"/>
    </source>
</evidence>
<evidence type="ECO:0000256" key="1">
    <source>
        <dbReference type="ARBA" id="ARBA00004370"/>
    </source>
</evidence>
<proteinExistence type="predicted"/>
<dbReference type="PROSITE" id="PS51257">
    <property type="entry name" value="PROKAR_LIPOPROTEIN"/>
    <property type="match status" value="1"/>
</dbReference>
<dbReference type="PANTHER" id="PTHR12815">
    <property type="entry name" value="SORTING AND ASSEMBLY MACHINERY SAMM50 PROTEIN FAMILY MEMBER"/>
    <property type="match status" value="1"/>
</dbReference>
<dbReference type="GO" id="GO:0019867">
    <property type="term" value="C:outer membrane"/>
    <property type="evidence" value="ECO:0007669"/>
    <property type="project" value="InterPro"/>
</dbReference>
<keyword evidence="3" id="KW-0732">Signal</keyword>
<dbReference type="Pfam" id="PF01103">
    <property type="entry name" value="Omp85"/>
    <property type="match status" value="1"/>
</dbReference>
<feature type="domain" description="Bacterial surface antigen (D15)" evidence="6">
    <location>
        <begin position="584"/>
        <end position="743"/>
    </location>
</feature>
<evidence type="ECO:0000256" key="4">
    <source>
        <dbReference type="ARBA" id="ARBA00023136"/>
    </source>
</evidence>
<dbReference type="Gene3D" id="2.40.160.50">
    <property type="entry name" value="membrane protein fhac: a member of the omp85/tpsb transporter family"/>
    <property type="match status" value="1"/>
</dbReference>
<evidence type="ECO:0000259" key="6">
    <source>
        <dbReference type="Pfam" id="PF01103"/>
    </source>
</evidence>
<protein>
    <submittedName>
        <fullName evidence="7">Outer membrane protein, OMP85 family</fullName>
    </submittedName>
</protein>
<dbReference type="PATRIC" id="fig|1122985.7.peg.2250"/>